<gene>
    <name evidence="2" type="ORF">BHF68_04685</name>
</gene>
<feature type="transmembrane region" description="Helical" evidence="1">
    <location>
        <begin position="168"/>
        <end position="188"/>
    </location>
</feature>
<protein>
    <submittedName>
        <fullName evidence="2">Uncharacterized protein</fullName>
    </submittedName>
</protein>
<name>A0A1E5G355_9FIRM</name>
<evidence type="ECO:0000256" key="1">
    <source>
        <dbReference type="SAM" id="Phobius"/>
    </source>
</evidence>
<evidence type="ECO:0000313" key="2">
    <source>
        <dbReference type="EMBL" id="OEF97506.1"/>
    </source>
</evidence>
<feature type="transmembrane region" description="Helical" evidence="1">
    <location>
        <begin position="194"/>
        <end position="217"/>
    </location>
</feature>
<reference evidence="2 3" key="1">
    <citation type="submission" date="2016-09" db="EMBL/GenBank/DDBJ databases">
        <title>Draft genome sequence for the type strain of Desulfuribacillus alkaliarsenatis AHT28, an obligately anaerobic, sulfidogenic bacterium isolated from Russian soda lake sediments.</title>
        <authorList>
            <person name="Abin C.A."/>
            <person name="Hollibaugh J.T."/>
        </authorList>
    </citation>
    <scope>NUCLEOTIDE SEQUENCE [LARGE SCALE GENOMIC DNA]</scope>
    <source>
        <strain evidence="2 3">AHT28</strain>
    </source>
</reference>
<feature type="transmembrane region" description="Helical" evidence="1">
    <location>
        <begin position="59"/>
        <end position="81"/>
    </location>
</feature>
<dbReference type="EMBL" id="MIJE01000011">
    <property type="protein sequence ID" value="OEF97506.1"/>
    <property type="molecule type" value="Genomic_DNA"/>
</dbReference>
<feature type="transmembrane region" description="Helical" evidence="1">
    <location>
        <begin position="238"/>
        <end position="257"/>
    </location>
</feature>
<comment type="caution">
    <text evidence="2">The sequence shown here is derived from an EMBL/GenBank/DDBJ whole genome shotgun (WGS) entry which is preliminary data.</text>
</comment>
<feature type="transmembrane region" description="Helical" evidence="1">
    <location>
        <begin position="17"/>
        <end position="39"/>
    </location>
</feature>
<keyword evidence="1" id="KW-1133">Transmembrane helix</keyword>
<dbReference type="Proteomes" id="UP000094296">
    <property type="component" value="Unassembled WGS sequence"/>
</dbReference>
<feature type="transmembrane region" description="Helical" evidence="1">
    <location>
        <begin position="93"/>
        <end position="115"/>
    </location>
</feature>
<organism evidence="2 3">
    <name type="scientific">Desulfuribacillus alkaliarsenatis</name>
    <dbReference type="NCBI Taxonomy" id="766136"/>
    <lineage>
        <taxon>Bacteria</taxon>
        <taxon>Bacillati</taxon>
        <taxon>Bacillota</taxon>
        <taxon>Desulfuribacillia</taxon>
        <taxon>Desulfuribacillales</taxon>
        <taxon>Desulfuribacillaceae</taxon>
        <taxon>Desulfuribacillus</taxon>
    </lineage>
</organism>
<keyword evidence="1" id="KW-0472">Membrane</keyword>
<evidence type="ECO:0000313" key="3">
    <source>
        <dbReference type="Proteomes" id="UP000094296"/>
    </source>
</evidence>
<sequence>MNTLSAHLWVYWRSLKYVFLILLTIMIINSSLQFILYYITGNGFESIQLVTLLSPLWGMMIGSLIALPLVQIYSIPFLLSFNSRRKDIWFSSVVLNTVLAAVIAIIVLQLLLLSISESTNALPDFYMGIILADLQLVDKLLILLLSFCLFFAVISAVYFLCTIFFRFGIIYGLSSSIAFVAIVLLLFVERLYVFFVWGGSHIGLSLILLAIGVAFINASKIVLAKVDSKMPSPKARDAIYLILAIIILAASFHYTAIAPTNQKTMQDRGTFSYWDEGIVGRSFEASENQNLYLSWRSAAETGSITLRIESYPTAEVIYELKNESIITQIPLSAGTYNLIIDIDNVTNGQYRYNSMIK</sequence>
<dbReference type="AlphaFoldDB" id="A0A1E5G355"/>
<dbReference type="STRING" id="766136.BHF68_04685"/>
<feature type="transmembrane region" description="Helical" evidence="1">
    <location>
        <begin position="140"/>
        <end position="161"/>
    </location>
</feature>
<keyword evidence="3" id="KW-1185">Reference proteome</keyword>
<keyword evidence="1" id="KW-0812">Transmembrane</keyword>
<proteinExistence type="predicted"/>
<accession>A0A1E5G355</accession>
<dbReference type="RefSeq" id="WP_069642904.1">
    <property type="nucleotide sequence ID" value="NZ_MIJE01000011.1"/>
</dbReference>